<dbReference type="Proteomes" id="UP000398217">
    <property type="component" value="Unassembled WGS sequence"/>
</dbReference>
<dbReference type="AlphaFoldDB" id="A0A5M4BCD3"/>
<dbReference type="Gene3D" id="1.10.10.1190">
    <property type="entry name" value="Antirestriction protein ArdA, domain 3"/>
    <property type="match status" value="1"/>
</dbReference>
<organism evidence="1 2">
    <name type="scientific">Capnocytophaga felis</name>
    <dbReference type="NCBI Taxonomy" id="2267611"/>
    <lineage>
        <taxon>Bacteria</taxon>
        <taxon>Pseudomonadati</taxon>
        <taxon>Bacteroidota</taxon>
        <taxon>Flavobacteriia</taxon>
        <taxon>Flavobacteriales</taxon>
        <taxon>Flavobacteriaceae</taxon>
        <taxon>Capnocytophaga</taxon>
    </lineage>
</organism>
<dbReference type="OrthoDB" id="944647at2"/>
<evidence type="ECO:0000313" key="2">
    <source>
        <dbReference type="Proteomes" id="UP000398217"/>
    </source>
</evidence>
<dbReference type="InterPro" id="IPR041893">
    <property type="entry name" value="ArdA_dom3"/>
</dbReference>
<reference evidence="2" key="1">
    <citation type="journal article" date="2020" name="Int. J. Syst. Evol. Microbiol.">
        <title>Capnocytophaga felis sp. nov. isolated from the feline oral cavity.</title>
        <authorList>
            <person name="Suzuki M."/>
            <person name="Umeda K."/>
            <person name="Kimura M."/>
            <person name="Imaoka K."/>
            <person name="Morikawa S."/>
            <person name="Maeda K."/>
        </authorList>
    </citation>
    <scope>NUCLEOTIDE SEQUENCE [LARGE SCALE GENOMIC DNA]</scope>
    <source>
        <strain evidence="2">KC07070</strain>
    </source>
</reference>
<dbReference type="EMBL" id="BLBC01000017">
    <property type="protein sequence ID" value="GET47022.1"/>
    <property type="molecule type" value="Genomic_DNA"/>
</dbReference>
<dbReference type="InterPro" id="IPR041895">
    <property type="entry name" value="ArdA_dom1"/>
</dbReference>
<dbReference type="Pfam" id="PF07275">
    <property type="entry name" value="ArdA"/>
    <property type="match status" value="1"/>
</dbReference>
<name>A0A5M4BCD3_9FLAO</name>
<dbReference type="RefSeq" id="WP_155285637.1">
    <property type="nucleotide sequence ID" value="NZ_BLBC01000017.1"/>
</dbReference>
<accession>A0A5M4BCD3</accession>
<protein>
    <submittedName>
        <fullName evidence="1">Antirestriction protein</fullName>
    </submittedName>
</protein>
<sequence>MNSILNEIRIYVGTYKKYNEGNLFGKWLTLSNYDDIEAFYADCKLLHQDEKDPELMFQDWECPEIFDGFIGECHLEESIFEIASLLEEMSDDDMEIIENYMYLTGMPLNEQTIEKAQEQYIGYFSTETDFAEYYVEQTGLLQNIPDEVATYFDYEAYARDLDFMEHNNHYFYNY</sequence>
<proteinExistence type="predicted"/>
<evidence type="ECO:0000313" key="1">
    <source>
        <dbReference type="EMBL" id="GET47022.1"/>
    </source>
</evidence>
<dbReference type="InterPro" id="IPR009899">
    <property type="entry name" value="ArdA"/>
</dbReference>
<dbReference type="Gene3D" id="3.10.20.480">
    <property type="entry name" value="Antirestriction protein ArdA, domain 1"/>
    <property type="match status" value="1"/>
</dbReference>
<keyword evidence="2" id="KW-1185">Reference proteome</keyword>
<comment type="caution">
    <text evidence="1">The sequence shown here is derived from an EMBL/GenBank/DDBJ whole genome shotgun (WGS) entry which is preliminary data.</text>
</comment>
<gene>
    <name evidence="1" type="ORF">RCZ01_23240</name>
</gene>